<proteinExistence type="predicted"/>
<evidence type="ECO:0000313" key="2">
    <source>
        <dbReference type="EMBL" id="PPQ90990.1"/>
    </source>
</evidence>
<protein>
    <submittedName>
        <fullName evidence="2">Uncharacterized protein</fullName>
    </submittedName>
</protein>
<feature type="region of interest" description="Disordered" evidence="1">
    <location>
        <begin position="48"/>
        <end position="70"/>
    </location>
</feature>
<dbReference type="EMBL" id="NHYD01001493">
    <property type="protein sequence ID" value="PPQ90990.1"/>
    <property type="molecule type" value="Genomic_DNA"/>
</dbReference>
<dbReference type="Proteomes" id="UP000283269">
    <property type="component" value="Unassembled WGS sequence"/>
</dbReference>
<comment type="caution">
    <text evidence="2">The sequence shown here is derived from an EMBL/GenBank/DDBJ whole genome shotgun (WGS) entry which is preliminary data.</text>
</comment>
<accession>A0A409XJQ5</accession>
<dbReference type="InParanoid" id="A0A409XJQ5"/>
<evidence type="ECO:0000256" key="1">
    <source>
        <dbReference type="SAM" id="MobiDB-lite"/>
    </source>
</evidence>
<name>A0A409XJQ5_PSICY</name>
<organism evidence="2 3">
    <name type="scientific">Psilocybe cyanescens</name>
    <dbReference type="NCBI Taxonomy" id="93625"/>
    <lineage>
        <taxon>Eukaryota</taxon>
        <taxon>Fungi</taxon>
        <taxon>Dikarya</taxon>
        <taxon>Basidiomycota</taxon>
        <taxon>Agaricomycotina</taxon>
        <taxon>Agaricomycetes</taxon>
        <taxon>Agaricomycetidae</taxon>
        <taxon>Agaricales</taxon>
        <taxon>Agaricineae</taxon>
        <taxon>Strophariaceae</taxon>
        <taxon>Psilocybe</taxon>
    </lineage>
</organism>
<evidence type="ECO:0000313" key="3">
    <source>
        <dbReference type="Proteomes" id="UP000283269"/>
    </source>
</evidence>
<gene>
    <name evidence="2" type="ORF">CVT25_014230</name>
</gene>
<sequence length="70" mass="8030">MDFLKKYDRSSLSSLELDALTDWLSVLMHMARGSRRIIQGANEYHAREDYTTDDGEPLSTMADFDQDGEL</sequence>
<keyword evidence="3" id="KW-1185">Reference proteome</keyword>
<dbReference type="AlphaFoldDB" id="A0A409XJQ5"/>
<reference evidence="2 3" key="1">
    <citation type="journal article" date="2018" name="Evol. Lett.">
        <title>Horizontal gene cluster transfer increased hallucinogenic mushroom diversity.</title>
        <authorList>
            <person name="Reynolds H.T."/>
            <person name="Vijayakumar V."/>
            <person name="Gluck-Thaler E."/>
            <person name="Korotkin H.B."/>
            <person name="Matheny P.B."/>
            <person name="Slot J.C."/>
        </authorList>
    </citation>
    <scope>NUCLEOTIDE SEQUENCE [LARGE SCALE GENOMIC DNA]</scope>
    <source>
        <strain evidence="2 3">2631</strain>
    </source>
</reference>